<dbReference type="PRINTS" id="PR00380">
    <property type="entry name" value="KINESINHEAVY"/>
</dbReference>
<evidence type="ECO:0000256" key="8">
    <source>
        <dbReference type="SAM" id="MobiDB-lite"/>
    </source>
</evidence>
<dbReference type="GO" id="GO:0005875">
    <property type="term" value="C:microtubule associated complex"/>
    <property type="evidence" value="ECO:0007669"/>
    <property type="project" value="TreeGrafter"/>
</dbReference>
<sequence>MGTENRATGSTDMNSQSSRSHAIFSVSLKQEKWVPSETVKKEAPKVQRGLTHRQSTLNVKELVGQMEKQRKQEEIEEQGEWMTVNSKFHFVDLAGSESLKRTAAEGERRKEGIHINAGLSALGNVISSLSDPTNTHIPYRDSKLTRLLQDSLGGNSTTLMIACVSPAEINLNETVNTIKYAHRAQHIKNKAERNEEWMTNENVDHLRQIIAKLKSEIKALKQRRSPLSSLGSTPSLAPHETRSTSTVDTEPLFAASSLTIPDGCFDDAQLLVDLRRQIEELQNELTVTRERNLLVESELKQAEPVIHEYESSIAKLESQLVITRAALSHSDQALADQQTKIAEYESLQVNEIRALAELKHRLVLALEREQSSESYCNELKCKLEESISTGQRDQQVLADLQQKISMFKEIDKDTEEYIHDLESRLSESEAKKETDPKVTELMVSIKEKQDKIELLESRLQEIEQLKTELSELRKAHAIQVTRMEDALSCLRKQCSDYESQVKQEQESSQTLKKTIQELSQSSELNSLEMQKSKEECQELEKILREQERSSQITLRQRLEDLERFKLDLRALEQVEEKQDSIIQGLEAKLREMNQLVNSLREQLEKCNVSMNCLQEDNEAKAKMAADMKIQVSKVLSDVYGMGTEKKQLERVMYFIESTLRLQDAKSDRTMEALEDIKKHYVVRAEDLEEKKCKLKQLSDEKNQLSLALEQALDRASQSDEMLKNLQGELEATKGKLDEQLKKTQSMMYDNEDLNHLKTFENHVHKLEQQIKEFQKTDIDRKAEVDQLNSTMQIQLTQNEALIQTISELESSLKTERALASSQDTTGMISQLGDQLSKLQESKKKEDDICKEQVERLKEELDSTRKENQLKDQHIEALEGSLKEAKQQLSHDPKEDSENLNAYSKSNYLTESIPVDATHEDLIERITQLQEDNHQLVSWNESLESQLVLQRSQFTLETKNLELELMKLTAANERLEKEMEKIVPRNSVLVNNLAPHSEELTQFTSPPLTPRVSSPPPTTSTPYKMQRDHSNSSLIQLSRSGAYLSMSNILNETEEEAKRISVISSRSDVGSPRPSSSLRGNRPAVSSGSIPPLTAPPSNPLPPVPTPLPPTPSPAFGEPSSPTRSDTLSASPTSLYRHNSARFSEMSVSHFTPEQYDKILQSLQRKTHHAENDIKAHQDVISKLESQLTRSESSIKEAKKQLDTLHREKEAYNEEIQNLRTQVNQTQDSLVERKQLEQELESQKELREKAEKARRILEDRMEELMNKKSKFMCF</sequence>
<dbReference type="InterPro" id="IPR027640">
    <property type="entry name" value="Kinesin-like_fam"/>
</dbReference>
<gene>
    <name evidence="10" type="ORF">CU098_000961</name>
</gene>
<name>A0A367JY21_RHIST</name>
<comment type="subcellular location">
    <subcellularLocation>
        <location evidence="1">Cytoplasm</location>
    </subcellularLocation>
</comment>
<dbReference type="EMBL" id="PJQM01002513">
    <property type="protein sequence ID" value="RCH94785.1"/>
    <property type="molecule type" value="Genomic_DNA"/>
</dbReference>
<dbReference type="PROSITE" id="PS50067">
    <property type="entry name" value="KINESIN_MOTOR_2"/>
    <property type="match status" value="1"/>
</dbReference>
<feature type="region of interest" description="Disordered" evidence="8">
    <location>
        <begin position="1"/>
        <end position="21"/>
    </location>
</feature>
<dbReference type="InterPro" id="IPR036961">
    <property type="entry name" value="Kinesin_motor_dom_sf"/>
</dbReference>
<feature type="region of interest" description="Disordered" evidence="8">
    <location>
        <begin position="1059"/>
        <end position="1131"/>
    </location>
</feature>
<feature type="coiled-coil region" evidence="7">
    <location>
        <begin position="582"/>
        <end position="616"/>
    </location>
</feature>
<dbReference type="GO" id="GO:0005524">
    <property type="term" value="F:ATP binding"/>
    <property type="evidence" value="ECO:0007669"/>
    <property type="project" value="UniProtKB-KW"/>
</dbReference>
<dbReference type="Pfam" id="PF00225">
    <property type="entry name" value="Kinesin"/>
    <property type="match status" value="1"/>
</dbReference>
<dbReference type="AlphaFoldDB" id="A0A367JY21"/>
<comment type="similarity">
    <text evidence="6">Belongs to the TRAFAC class myosin-kinesin ATPase superfamily. Kinesin family.</text>
</comment>
<organism evidence="10 11">
    <name type="scientific">Rhizopus stolonifer</name>
    <name type="common">Rhizopus nigricans</name>
    <dbReference type="NCBI Taxonomy" id="4846"/>
    <lineage>
        <taxon>Eukaryota</taxon>
        <taxon>Fungi</taxon>
        <taxon>Fungi incertae sedis</taxon>
        <taxon>Mucoromycota</taxon>
        <taxon>Mucoromycotina</taxon>
        <taxon>Mucoromycetes</taxon>
        <taxon>Mucorales</taxon>
        <taxon>Mucorineae</taxon>
        <taxon>Rhizopodaceae</taxon>
        <taxon>Rhizopus</taxon>
    </lineage>
</organism>
<feature type="coiled-coil region" evidence="7">
    <location>
        <begin position="271"/>
        <end position="298"/>
    </location>
</feature>
<dbReference type="Gene3D" id="3.40.850.10">
    <property type="entry name" value="Kinesin motor domain"/>
    <property type="match status" value="1"/>
</dbReference>
<evidence type="ECO:0000259" key="9">
    <source>
        <dbReference type="PROSITE" id="PS50067"/>
    </source>
</evidence>
<feature type="coiled-coil region" evidence="7">
    <location>
        <begin position="1159"/>
        <end position="1266"/>
    </location>
</feature>
<feature type="coiled-coil region" evidence="7">
    <location>
        <begin position="670"/>
        <end position="776"/>
    </location>
</feature>
<dbReference type="OrthoDB" id="3176171at2759"/>
<dbReference type="PANTHER" id="PTHR47969:SF15">
    <property type="entry name" value="CHROMOSOME-ASSOCIATED KINESIN KIF4A-RELATED"/>
    <property type="match status" value="1"/>
</dbReference>
<dbReference type="STRING" id="4846.A0A367JY21"/>
<dbReference type="GO" id="GO:0005737">
    <property type="term" value="C:cytoplasm"/>
    <property type="evidence" value="ECO:0007669"/>
    <property type="project" value="UniProtKB-SubCell"/>
</dbReference>
<evidence type="ECO:0000256" key="7">
    <source>
        <dbReference type="SAM" id="Coils"/>
    </source>
</evidence>
<dbReference type="GO" id="GO:0007018">
    <property type="term" value="P:microtubule-based movement"/>
    <property type="evidence" value="ECO:0007669"/>
    <property type="project" value="InterPro"/>
</dbReference>
<feature type="compositionally biased region" description="Polar residues" evidence="8">
    <location>
        <begin position="1"/>
        <end position="20"/>
    </location>
</feature>
<proteinExistence type="inferred from homology"/>
<keyword evidence="5 7" id="KW-0175">Coiled coil</keyword>
<protein>
    <recommendedName>
        <fullName evidence="9">Kinesin motor domain-containing protein</fullName>
    </recommendedName>
</protein>
<feature type="compositionally biased region" description="Pro residues" evidence="8">
    <location>
        <begin position="1006"/>
        <end position="1018"/>
    </location>
</feature>
<dbReference type="InterPro" id="IPR019821">
    <property type="entry name" value="Kinesin_motor_CS"/>
</dbReference>
<comment type="caution">
    <text evidence="10">The sequence shown here is derived from an EMBL/GenBank/DDBJ whole genome shotgun (WGS) entry which is preliminary data.</text>
</comment>
<feature type="compositionally biased region" description="Polar residues" evidence="8">
    <location>
        <begin position="1119"/>
        <end position="1131"/>
    </location>
</feature>
<evidence type="ECO:0000256" key="4">
    <source>
        <dbReference type="ARBA" id="ARBA00022840"/>
    </source>
</evidence>
<feature type="coiled-coil region" evidence="7">
    <location>
        <begin position="438"/>
        <end position="549"/>
    </location>
</feature>
<dbReference type="InterPro" id="IPR001752">
    <property type="entry name" value="Kinesin_motor_dom"/>
</dbReference>
<dbReference type="PROSITE" id="PS00411">
    <property type="entry name" value="KINESIN_MOTOR_1"/>
    <property type="match status" value="1"/>
</dbReference>
<dbReference type="InterPro" id="IPR027417">
    <property type="entry name" value="P-loop_NTPase"/>
</dbReference>
<feature type="compositionally biased region" description="Polar residues" evidence="8">
    <location>
        <begin position="1061"/>
        <end position="1087"/>
    </location>
</feature>
<keyword evidence="4" id="KW-0067">ATP-binding</keyword>
<feature type="coiled-coil region" evidence="7">
    <location>
        <begin position="846"/>
        <end position="887"/>
    </location>
</feature>
<evidence type="ECO:0000256" key="6">
    <source>
        <dbReference type="PROSITE-ProRule" id="PRU00283"/>
    </source>
</evidence>
<evidence type="ECO:0000256" key="2">
    <source>
        <dbReference type="ARBA" id="ARBA00022490"/>
    </source>
</evidence>
<dbReference type="GO" id="GO:0008017">
    <property type="term" value="F:microtubule binding"/>
    <property type="evidence" value="ECO:0007669"/>
    <property type="project" value="InterPro"/>
</dbReference>
<keyword evidence="11" id="KW-1185">Reference proteome</keyword>
<evidence type="ECO:0000256" key="5">
    <source>
        <dbReference type="ARBA" id="ARBA00023054"/>
    </source>
</evidence>
<accession>A0A367JY21</accession>
<feature type="compositionally biased region" description="Pro residues" evidence="8">
    <location>
        <begin position="1092"/>
        <end position="1112"/>
    </location>
</feature>
<feature type="compositionally biased region" description="Low complexity" evidence="8">
    <location>
        <begin position="225"/>
        <end position="238"/>
    </location>
</feature>
<dbReference type="SUPFAM" id="SSF52540">
    <property type="entry name" value="P-loop containing nucleoside triphosphate hydrolases"/>
    <property type="match status" value="1"/>
</dbReference>
<evidence type="ECO:0000256" key="1">
    <source>
        <dbReference type="ARBA" id="ARBA00004496"/>
    </source>
</evidence>
<keyword evidence="3" id="KW-0547">Nucleotide-binding</keyword>
<dbReference type="GO" id="GO:0003777">
    <property type="term" value="F:microtubule motor activity"/>
    <property type="evidence" value="ECO:0007669"/>
    <property type="project" value="InterPro"/>
</dbReference>
<feature type="region of interest" description="Disordered" evidence="8">
    <location>
        <begin position="224"/>
        <end position="247"/>
    </location>
</feature>
<feature type="domain" description="Kinesin motor" evidence="9">
    <location>
        <begin position="1"/>
        <end position="187"/>
    </location>
</feature>
<dbReference type="Proteomes" id="UP000253551">
    <property type="component" value="Unassembled WGS sequence"/>
</dbReference>
<dbReference type="PANTHER" id="PTHR47969">
    <property type="entry name" value="CHROMOSOME-ASSOCIATED KINESIN KIF4A-RELATED"/>
    <property type="match status" value="1"/>
</dbReference>
<dbReference type="GO" id="GO:0051231">
    <property type="term" value="P:spindle elongation"/>
    <property type="evidence" value="ECO:0007669"/>
    <property type="project" value="TreeGrafter"/>
</dbReference>
<evidence type="ECO:0000313" key="11">
    <source>
        <dbReference type="Proteomes" id="UP000253551"/>
    </source>
</evidence>
<dbReference type="SMART" id="SM00129">
    <property type="entry name" value="KISc"/>
    <property type="match status" value="1"/>
</dbReference>
<dbReference type="GO" id="GO:0007052">
    <property type="term" value="P:mitotic spindle organization"/>
    <property type="evidence" value="ECO:0007669"/>
    <property type="project" value="TreeGrafter"/>
</dbReference>
<feature type="region of interest" description="Disordered" evidence="8">
    <location>
        <begin position="997"/>
        <end position="1031"/>
    </location>
</feature>
<evidence type="ECO:0000256" key="3">
    <source>
        <dbReference type="ARBA" id="ARBA00022741"/>
    </source>
</evidence>
<comment type="caution">
    <text evidence="6">Lacks conserved residue(s) required for the propagation of feature annotation.</text>
</comment>
<keyword evidence="2" id="KW-0963">Cytoplasm</keyword>
<reference evidence="10 11" key="1">
    <citation type="journal article" date="2018" name="G3 (Bethesda)">
        <title>Phylogenetic and Phylogenomic Definition of Rhizopus Species.</title>
        <authorList>
            <person name="Gryganskyi A.P."/>
            <person name="Golan J."/>
            <person name="Dolatabadi S."/>
            <person name="Mondo S."/>
            <person name="Robb S."/>
            <person name="Idnurm A."/>
            <person name="Muszewska A."/>
            <person name="Steczkiewicz K."/>
            <person name="Masonjones S."/>
            <person name="Liao H.L."/>
            <person name="Gajdeczka M.T."/>
            <person name="Anike F."/>
            <person name="Vuek A."/>
            <person name="Anishchenko I.M."/>
            <person name="Voigt K."/>
            <person name="de Hoog G.S."/>
            <person name="Smith M.E."/>
            <person name="Heitman J."/>
            <person name="Vilgalys R."/>
            <person name="Stajich J.E."/>
        </authorList>
    </citation>
    <scope>NUCLEOTIDE SEQUENCE [LARGE SCALE GENOMIC DNA]</scope>
    <source>
        <strain evidence="10 11">LSU 92-RS-03</strain>
    </source>
</reference>
<evidence type="ECO:0000313" key="10">
    <source>
        <dbReference type="EMBL" id="RCH94785.1"/>
    </source>
</evidence>